<name>H2XTE7_CIOIN</name>
<reference evidence="1" key="2">
    <citation type="submission" date="2025-08" db="UniProtKB">
        <authorList>
            <consortium name="Ensembl"/>
        </authorList>
    </citation>
    <scope>IDENTIFICATION</scope>
</reference>
<reference evidence="1" key="3">
    <citation type="submission" date="2025-09" db="UniProtKB">
        <authorList>
            <consortium name="Ensembl"/>
        </authorList>
    </citation>
    <scope>IDENTIFICATION</scope>
</reference>
<reference evidence="2" key="1">
    <citation type="journal article" date="2002" name="Science">
        <title>The draft genome of Ciona intestinalis: insights into chordate and vertebrate origins.</title>
        <authorList>
            <person name="Dehal P."/>
            <person name="Satou Y."/>
            <person name="Campbell R.K."/>
            <person name="Chapman J."/>
            <person name="Degnan B."/>
            <person name="De Tomaso A."/>
            <person name="Davidson B."/>
            <person name="Di Gregorio A."/>
            <person name="Gelpke M."/>
            <person name="Goodstein D.M."/>
            <person name="Harafuji N."/>
            <person name="Hastings K.E."/>
            <person name="Ho I."/>
            <person name="Hotta K."/>
            <person name="Huang W."/>
            <person name="Kawashima T."/>
            <person name="Lemaire P."/>
            <person name="Martinez D."/>
            <person name="Meinertzhagen I.A."/>
            <person name="Necula S."/>
            <person name="Nonaka M."/>
            <person name="Putnam N."/>
            <person name="Rash S."/>
            <person name="Saiga H."/>
            <person name="Satake M."/>
            <person name="Terry A."/>
            <person name="Yamada L."/>
            <person name="Wang H.G."/>
            <person name="Awazu S."/>
            <person name="Azumi K."/>
            <person name="Boore J."/>
            <person name="Branno M."/>
            <person name="Chin-Bow S."/>
            <person name="DeSantis R."/>
            <person name="Doyle S."/>
            <person name="Francino P."/>
            <person name="Keys D.N."/>
            <person name="Haga S."/>
            <person name="Hayashi H."/>
            <person name="Hino K."/>
            <person name="Imai K.S."/>
            <person name="Inaba K."/>
            <person name="Kano S."/>
            <person name="Kobayashi K."/>
            <person name="Kobayashi M."/>
            <person name="Lee B.I."/>
            <person name="Makabe K.W."/>
            <person name="Manohar C."/>
            <person name="Matassi G."/>
            <person name="Medina M."/>
            <person name="Mochizuki Y."/>
            <person name="Mount S."/>
            <person name="Morishita T."/>
            <person name="Miura S."/>
            <person name="Nakayama A."/>
            <person name="Nishizaka S."/>
            <person name="Nomoto H."/>
            <person name="Ohta F."/>
            <person name="Oishi K."/>
            <person name="Rigoutsos I."/>
            <person name="Sano M."/>
            <person name="Sasaki A."/>
            <person name="Sasakura Y."/>
            <person name="Shoguchi E."/>
            <person name="Shin-i T."/>
            <person name="Spagnuolo A."/>
            <person name="Stainier D."/>
            <person name="Suzuki M.M."/>
            <person name="Tassy O."/>
            <person name="Takatori N."/>
            <person name="Tokuoka M."/>
            <person name="Yagi K."/>
            <person name="Yoshizaki F."/>
            <person name="Wada S."/>
            <person name="Zhang C."/>
            <person name="Hyatt P.D."/>
            <person name="Larimer F."/>
            <person name="Detter C."/>
            <person name="Doggett N."/>
            <person name="Glavina T."/>
            <person name="Hawkins T."/>
            <person name="Richardson P."/>
            <person name="Lucas S."/>
            <person name="Kohara Y."/>
            <person name="Levine M."/>
            <person name="Satoh N."/>
            <person name="Rokhsar D.S."/>
        </authorList>
    </citation>
    <scope>NUCLEOTIDE SEQUENCE [LARGE SCALE GENOMIC DNA]</scope>
</reference>
<organism evidence="1 2">
    <name type="scientific">Ciona intestinalis</name>
    <name type="common">Transparent sea squirt</name>
    <name type="synonym">Ascidia intestinalis</name>
    <dbReference type="NCBI Taxonomy" id="7719"/>
    <lineage>
        <taxon>Eukaryota</taxon>
        <taxon>Metazoa</taxon>
        <taxon>Chordata</taxon>
        <taxon>Tunicata</taxon>
        <taxon>Ascidiacea</taxon>
        <taxon>Phlebobranchia</taxon>
        <taxon>Cionidae</taxon>
        <taxon>Ciona</taxon>
    </lineage>
</organism>
<sequence>MWEKFVMLETKLNDEDKTLLARGCYLYLVYVKHQDIDSCTQVVNPLFNFTCCFHSVLTLLKSSNETTIYKGLEMFCCIINKLDPFALHWSKLTYNLINLVNSTSIKQPVMEIFLTAVSIAVHNSNTILRQKAIQLVPKYNFLNYFRVLLYSICMFYYR</sequence>
<dbReference type="HOGENOM" id="CLU_1668789_0_0_1"/>
<dbReference type="GeneTree" id="ENSGT00390000018446"/>
<evidence type="ECO:0000313" key="1">
    <source>
        <dbReference type="Ensembl" id="ENSCINP00000032931.1"/>
    </source>
</evidence>
<accession>H2XTE7</accession>
<dbReference type="Ensembl" id="ENSCINT00000034168.1">
    <property type="protein sequence ID" value="ENSCINP00000032931.1"/>
    <property type="gene ID" value="ENSCING00000023309.1"/>
</dbReference>
<dbReference type="Proteomes" id="UP000008144">
    <property type="component" value="Unassembled WGS sequence"/>
</dbReference>
<proteinExistence type="predicted"/>
<dbReference type="InParanoid" id="H2XTE7"/>
<evidence type="ECO:0000313" key="2">
    <source>
        <dbReference type="Proteomes" id="UP000008144"/>
    </source>
</evidence>
<dbReference type="AlphaFoldDB" id="H2XTE7"/>
<keyword evidence="2" id="KW-1185">Reference proteome</keyword>
<protein>
    <submittedName>
        <fullName evidence="1">Uncharacterized protein</fullName>
    </submittedName>
</protein>